<keyword evidence="5" id="KW-1133">Transmembrane helix</keyword>
<dbReference type="CDD" id="cd18583">
    <property type="entry name" value="ABC_6TM_HMT1"/>
    <property type="match status" value="1"/>
</dbReference>
<name>A0A9P4WTN3_9PLEO</name>
<evidence type="ECO:0000256" key="2">
    <source>
        <dbReference type="ARBA" id="ARBA00022692"/>
    </source>
</evidence>
<evidence type="ECO:0000256" key="7">
    <source>
        <dbReference type="SAM" id="MobiDB-lite"/>
    </source>
</evidence>
<dbReference type="SUPFAM" id="SSF90123">
    <property type="entry name" value="ABC transporter transmembrane region"/>
    <property type="match status" value="1"/>
</dbReference>
<evidence type="ECO:0000256" key="6">
    <source>
        <dbReference type="ARBA" id="ARBA00023136"/>
    </source>
</evidence>
<dbReference type="GO" id="GO:0140359">
    <property type="term" value="F:ABC-type transporter activity"/>
    <property type="evidence" value="ECO:0007669"/>
    <property type="project" value="InterPro"/>
</dbReference>
<dbReference type="InterPro" id="IPR017871">
    <property type="entry name" value="ABC_transporter-like_CS"/>
</dbReference>
<evidence type="ECO:0000256" key="5">
    <source>
        <dbReference type="ARBA" id="ARBA00022989"/>
    </source>
</evidence>
<evidence type="ECO:0000256" key="1">
    <source>
        <dbReference type="ARBA" id="ARBA00004141"/>
    </source>
</evidence>
<organism evidence="10 11">
    <name type="scientific">Didymella heteroderae</name>
    <dbReference type="NCBI Taxonomy" id="1769908"/>
    <lineage>
        <taxon>Eukaryota</taxon>
        <taxon>Fungi</taxon>
        <taxon>Dikarya</taxon>
        <taxon>Ascomycota</taxon>
        <taxon>Pezizomycotina</taxon>
        <taxon>Dothideomycetes</taxon>
        <taxon>Pleosporomycetidae</taxon>
        <taxon>Pleosporales</taxon>
        <taxon>Pleosporineae</taxon>
        <taxon>Didymellaceae</taxon>
        <taxon>Didymella</taxon>
    </lineage>
</organism>
<dbReference type="AlphaFoldDB" id="A0A9P4WTN3"/>
<feature type="compositionally biased region" description="Acidic residues" evidence="7">
    <location>
        <begin position="38"/>
        <end position="50"/>
    </location>
</feature>
<dbReference type="EMBL" id="SWKV01000021">
    <property type="protein sequence ID" value="KAF3041351.1"/>
    <property type="molecule type" value="Genomic_DNA"/>
</dbReference>
<comment type="caution">
    <text evidence="10">The sequence shown here is derived from an EMBL/GenBank/DDBJ whole genome shotgun (WGS) entry which is preliminary data.</text>
</comment>
<accession>A0A9P4WTN3</accession>
<dbReference type="InterPro" id="IPR036640">
    <property type="entry name" value="ABC1_TM_sf"/>
</dbReference>
<dbReference type="InterPro" id="IPR027417">
    <property type="entry name" value="P-loop_NTPase"/>
</dbReference>
<dbReference type="PROSITE" id="PS50929">
    <property type="entry name" value="ABC_TM1F"/>
    <property type="match status" value="1"/>
</dbReference>
<evidence type="ECO:0000313" key="11">
    <source>
        <dbReference type="Proteomes" id="UP000758155"/>
    </source>
</evidence>
<reference evidence="10" key="1">
    <citation type="submission" date="2019-04" db="EMBL/GenBank/DDBJ databases">
        <title>Sequencing of skin fungus with MAO and IRED activity.</title>
        <authorList>
            <person name="Marsaioli A.J."/>
            <person name="Bonatto J.M.C."/>
            <person name="Reis Junior O."/>
        </authorList>
    </citation>
    <scope>NUCLEOTIDE SEQUENCE</scope>
    <source>
        <strain evidence="10">28M1</strain>
    </source>
</reference>
<dbReference type="SMART" id="SM00382">
    <property type="entry name" value="AAA"/>
    <property type="match status" value="1"/>
</dbReference>
<dbReference type="PANTHER" id="PTHR24221:SF503">
    <property type="entry name" value="MITOCHONDRIAL POTASSIUM CHANNEL ATP-BINDING SUBUNIT"/>
    <property type="match status" value="1"/>
</dbReference>
<protein>
    <recommendedName>
        <fullName evidence="12">ATPase</fullName>
    </recommendedName>
</protein>
<dbReference type="GO" id="GO:0005524">
    <property type="term" value="F:ATP binding"/>
    <property type="evidence" value="ECO:0007669"/>
    <property type="project" value="UniProtKB-KW"/>
</dbReference>
<dbReference type="FunFam" id="3.40.50.300:FF:003753">
    <property type="entry name" value="p-loop containing nucleoside triphosphate hydrolase protein"/>
    <property type="match status" value="1"/>
</dbReference>
<dbReference type="InterPro" id="IPR039421">
    <property type="entry name" value="Type_1_exporter"/>
</dbReference>
<dbReference type="GO" id="GO:0016020">
    <property type="term" value="C:membrane"/>
    <property type="evidence" value="ECO:0007669"/>
    <property type="project" value="UniProtKB-SubCell"/>
</dbReference>
<comment type="subcellular location">
    <subcellularLocation>
        <location evidence="1">Membrane</location>
        <topology evidence="1">Multi-pass membrane protein</topology>
    </subcellularLocation>
</comment>
<dbReference type="Proteomes" id="UP000758155">
    <property type="component" value="Unassembled WGS sequence"/>
</dbReference>
<dbReference type="GO" id="GO:0016887">
    <property type="term" value="F:ATP hydrolysis activity"/>
    <property type="evidence" value="ECO:0007669"/>
    <property type="project" value="InterPro"/>
</dbReference>
<evidence type="ECO:0008006" key="12">
    <source>
        <dbReference type="Google" id="ProtNLM"/>
    </source>
</evidence>
<evidence type="ECO:0000259" key="8">
    <source>
        <dbReference type="PROSITE" id="PS50893"/>
    </source>
</evidence>
<dbReference type="InterPro" id="IPR011527">
    <property type="entry name" value="ABC1_TM_dom"/>
</dbReference>
<keyword evidence="11" id="KW-1185">Reference proteome</keyword>
<keyword evidence="2" id="KW-0812">Transmembrane</keyword>
<dbReference type="InterPro" id="IPR003439">
    <property type="entry name" value="ABC_transporter-like_ATP-bd"/>
</dbReference>
<dbReference type="Gene3D" id="1.20.1560.10">
    <property type="entry name" value="ABC transporter type 1, transmembrane domain"/>
    <property type="match status" value="1"/>
</dbReference>
<keyword evidence="4" id="KW-0067">ATP-binding</keyword>
<evidence type="ECO:0000259" key="9">
    <source>
        <dbReference type="PROSITE" id="PS50929"/>
    </source>
</evidence>
<dbReference type="SUPFAM" id="SSF52540">
    <property type="entry name" value="P-loop containing nucleoside triphosphate hydrolases"/>
    <property type="match status" value="1"/>
</dbReference>
<feature type="domain" description="ABC transmembrane type-1" evidence="9">
    <location>
        <begin position="94"/>
        <end position="355"/>
    </location>
</feature>
<dbReference type="Pfam" id="PF00664">
    <property type="entry name" value="ABC_membrane"/>
    <property type="match status" value="1"/>
</dbReference>
<keyword evidence="6" id="KW-0472">Membrane</keyword>
<dbReference type="PROSITE" id="PS00211">
    <property type="entry name" value="ABC_TRANSPORTER_1"/>
    <property type="match status" value="1"/>
</dbReference>
<dbReference type="PANTHER" id="PTHR24221">
    <property type="entry name" value="ATP-BINDING CASSETTE SUB-FAMILY B"/>
    <property type="match status" value="1"/>
</dbReference>
<dbReference type="InterPro" id="IPR003593">
    <property type="entry name" value="AAA+_ATPase"/>
</dbReference>
<dbReference type="Pfam" id="PF00005">
    <property type="entry name" value="ABC_tran"/>
    <property type="match status" value="1"/>
</dbReference>
<sequence>MPLQFWRPPGKGSQDTDPLLEAAIPPPFDDDNPKIPDDDSDSDSDSDDENQDIKEARAQRLRETGGWYGYLKDFNIFLPYVIPRRDVKVQLCLLICILALALERVLQVAIPYALGIIADRATRGSIPIRELLIFLALDVLNSGSGIPFIQDLAKIPIKQFSYRRLTNHAFTHVMSQSIDFHSTQDSAEVMKAVEQGEALGNVLESVMIDIAPTFIDVIVACVMFYGKFNSAIAMVLAGASILYLIAEASSTRLTTGDRRNLTKAERVETRKMHQAIQGWQTVNYFNQFKREARTLSNAVADHMKAKTRFEARQASVRAFVELLPPTTFFILAYLILQRIAAGTASSGDFVFFLTYWDSIIYPLKFLTEHVRWLVSDFVDAERLLVLLKTMPSIVDSTEAYPLAIRDGEVRFEDVSFKYDEGRYALHHVSFTASPGQTVALVGETGAGKSSILKLLLRLHDVTAGSITISKQDIRDVTLSSLRDAVSVVPQTPMFFNTSILENVRYARSSATDEDVHEACRAAAIHDTIMRYPDGYNTQVGERGVKLSGGEAQRLAIARALLKDAPIVLLDEATSAVDTVTEGKIKGALEKLRRGRIVIVIAHRLSTIVDADQILVLHEGRVVERGSHDELCGLKGRYWKLWEQS</sequence>
<dbReference type="OrthoDB" id="6500128at2759"/>
<evidence type="ECO:0000256" key="4">
    <source>
        <dbReference type="ARBA" id="ARBA00022840"/>
    </source>
</evidence>
<dbReference type="Gene3D" id="3.40.50.300">
    <property type="entry name" value="P-loop containing nucleotide triphosphate hydrolases"/>
    <property type="match status" value="1"/>
</dbReference>
<evidence type="ECO:0000313" key="10">
    <source>
        <dbReference type="EMBL" id="KAF3041351.1"/>
    </source>
</evidence>
<gene>
    <name evidence="10" type="ORF">E8E12_007937</name>
</gene>
<dbReference type="PROSITE" id="PS50893">
    <property type="entry name" value="ABC_TRANSPORTER_2"/>
    <property type="match status" value="1"/>
</dbReference>
<evidence type="ECO:0000256" key="3">
    <source>
        <dbReference type="ARBA" id="ARBA00022741"/>
    </source>
</evidence>
<proteinExistence type="predicted"/>
<keyword evidence="3" id="KW-0547">Nucleotide-binding</keyword>
<feature type="region of interest" description="Disordered" evidence="7">
    <location>
        <begin position="1"/>
        <end position="51"/>
    </location>
</feature>
<feature type="domain" description="ABC transporter" evidence="8">
    <location>
        <begin position="409"/>
        <end position="643"/>
    </location>
</feature>